<evidence type="ECO:0000256" key="3">
    <source>
        <dbReference type="ARBA" id="ARBA00023082"/>
    </source>
</evidence>
<reference evidence="7" key="1">
    <citation type="submission" date="2023-06" db="EMBL/GenBank/DDBJ databases">
        <title>Genomic of Agaribacillus aureum.</title>
        <authorList>
            <person name="Wang G."/>
        </authorList>
    </citation>
    <scope>NUCLEOTIDE SEQUENCE</scope>
    <source>
        <strain evidence="7">BMA12</strain>
    </source>
</reference>
<dbReference type="InterPro" id="IPR036388">
    <property type="entry name" value="WH-like_DNA-bd_sf"/>
</dbReference>
<dbReference type="Proteomes" id="UP001172083">
    <property type="component" value="Unassembled WGS sequence"/>
</dbReference>
<keyword evidence="3" id="KW-0731">Sigma factor</keyword>
<dbReference type="Pfam" id="PF08281">
    <property type="entry name" value="Sigma70_r4_2"/>
    <property type="match status" value="1"/>
</dbReference>
<name>A0ABT8LA17_9BACT</name>
<dbReference type="InterPro" id="IPR013249">
    <property type="entry name" value="RNA_pol_sigma70_r4_t2"/>
</dbReference>
<evidence type="ECO:0000256" key="4">
    <source>
        <dbReference type="ARBA" id="ARBA00023163"/>
    </source>
</evidence>
<gene>
    <name evidence="7" type="ORF">QQ020_16305</name>
</gene>
<sequence>MINIQDTWHKIVADNDQRAFELFFDYFYPKLFNFSLQYVKSPSGAEEVVSDVIYNLLKDKDRLGSIERISAYLFQSVKNKSLSWLRDQKKNLKFERIEQAEDYVLEVSNDPEMLPMDRNIYQLLEGAVEKLPDQRKMVYKLIREEGLLLDEVAELLSISARTVEKHLELAVKELCQHLRGYLQDQRQHPKIRKFFPRNFIFIFF</sequence>
<dbReference type="InterPro" id="IPR013324">
    <property type="entry name" value="RNA_pol_sigma_r3/r4-like"/>
</dbReference>
<dbReference type="Gene3D" id="1.10.1740.10">
    <property type="match status" value="1"/>
</dbReference>
<dbReference type="InterPro" id="IPR014284">
    <property type="entry name" value="RNA_pol_sigma-70_dom"/>
</dbReference>
<dbReference type="Pfam" id="PF04542">
    <property type="entry name" value="Sigma70_r2"/>
    <property type="match status" value="1"/>
</dbReference>
<dbReference type="InterPro" id="IPR039425">
    <property type="entry name" value="RNA_pol_sigma-70-like"/>
</dbReference>
<dbReference type="Gene3D" id="1.10.10.10">
    <property type="entry name" value="Winged helix-like DNA-binding domain superfamily/Winged helix DNA-binding domain"/>
    <property type="match status" value="1"/>
</dbReference>
<organism evidence="7 8">
    <name type="scientific">Agaribacillus aureus</name>
    <dbReference type="NCBI Taxonomy" id="3051825"/>
    <lineage>
        <taxon>Bacteria</taxon>
        <taxon>Pseudomonadati</taxon>
        <taxon>Bacteroidota</taxon>
        <taxon>Cytophagia</taxon>
        <taxon>Cytophagales</taxon>
        <taxon>Splendidivirgaceae</taxon>
        <taxon>Agaribacillus</taxon>
    </lineage>
</organism>
<evidence type="ECO:0000256" key="2">
    <source>
        <dbReference type="ARBA" id="ARBA00023015"/>
    </source>
</evidence>
<evidence type="ECO:0000259" key="6">
    <source>
        <dbReference type="Pfam" id="PF08281"/>
    </source>
</evidence>
<evidence type="ECO:0000313" key="8">
    <source>
        <dbReference type="Proteomes" id="UP001172083"/>
    </source>
</evidence>
<dbReference type="InterPro" id="IPR013325">
    <property type="entry name" value="RNA_pol_sigma_r2"/>
</dbReference>
<dbReference type="EMBL" id="JAUJEB010000003">
    <property type="protein sequence ID" value="MDN5213635.1"/>
    <property type="molecule type" value="Genomic_DNA"/>
</dbReference>
<evidence type="ECO:0000256" key="1">
    <source>
        <dbReference type="ARBA" id="ARBA00010641"/>
    </source>
</evidence>
<comment type="similarity">
    <text evidence="1">Belongs to the sigma-70 factor family. ECF subfamily.</text>
</comment>
<dbReference type="SUPFAM" id="SSF88659">
    <property type="entry name" value="Sigma3 and sigma4 domains of RNA polymerase sigma factors"/>
    <property type="match status" value="1"/>
</dbReference>
<feature type="domain" description="RNA polymerase sigma factor 70 region 4 type 2" evidence="6">
    <location>
        <begin position="122"/>
        <end position="174"/>
    </location>
</feature>
<evidence type="ECO:0000313" key="7">
    <source>
        <dbReference type="EMBL" id="MDN5213635.1"/>
    </source>
</evidence>
<dbReference type="NCBIfam" id="TIGR02937">
    <property type="entry name" value="sigma70-ECF"/>
    <property type="match status" value="1"/>
</dbReference>
<dbReference type="InterPro" id="IPR007627">
    <property type="entry name" value="RNA_pol_sigma70_r2"/>
</dbReference>
<keyword evidence="2" id="KW-0805">Transcription regulation</keyword>
<feature type="domain" description="RNA polymerase sigma-70 region 2" evidence="5">
    <location>
        <begin position="24"/>
        <end position="90"/>
    </location>
</feature>
<protein>
    <submittedName>
        <fullName evidence="7">Sigma-70 family RNA polymerase sigma factor</fullName>
    </submittedName>
</protein>
<dbReference type="PANTHER" id="PTHR43133">
    <property type="entry name" value="RNA POLYMERASE ECF-TYPE SIGMA FACTO"/>
    <property type="match status" value="1"/>
</dbReference>
<dbReference type="RefSeq" id="WP_346758972.1">
    <property type="nucleotide sequence ID" value="NZ_JAUJEB010000003.1"/>
</dbReference>
<comment type="caution">
    <text evidence="7">The sequence shown here is derived from an EMBL/GenBank/DDBJ whole genome shotgun (WGS) entry which is preliminary data.</text>
</comment>
<keyword evidence="8" id="KW-1185">Reference proteome</keyword>
<dbReference type="PANTHER" id="PTHR43133:SF46">
    <property type="entry name" value="RNA POLYMERASE SIGMA-70 FACTOR ECF SUBFAMILY"/>
    <property type="match status" value="1"/>
</dbReference>
<accession>A0ABT8LA17</accession>
<proteinExistence type="inferred from homology"/>
<dbReference type="SUPFAM" id="SSF88946">
    <property type="entry name" value="Sigma2 domain of RNA polymerase sigma factors"/>
    <property type="match status" value="1"/>
</dbReference>
<evidence type="ECO:0000259" key="5">
    <source>
        <dbReference type="Pfam" id="PF04542"/>
    </source>
</evidence>
<keyword evidence="4" id="KW-0804">Transcription</keyword>